<evidence type="ECO:0000313" key="5">
    <source>
        <dbReference type="Proteomes" id="UP000789706"/>
    </source>
</evidence>
<dbReference type="OrthoDB" id="205108at2759"/>
<dbReference type="Proteomes" id="UP000789706">
    <property type="component" value="Unassembled WGS sequence"/>
</dbReference>
<dbReference type="AlphaFoldDB" id="A0A9N8W0X5"/>
<keyword evidence="5" id="KW-1185">Reference proteome</keyword>
<evidence type="ECO:0000256" key="2">
    <source>
        <dbReference type="ARBA" id="ARBA00022676"/>
    </source>
</evidence>
<organism evidence="4 5">
    <name type="scientific">Diversispora eburnea</name>
    <dbReference type="NCBI Taxonomy" id="1213867"/>
    <lineage>
        <taxon>Eukaryota</taxon>
        <taxon>Fungi</taxon>
        <taxon>Fungi incertae sedis</taxon>
        <taxon>Mucoromycota</taxon>
        <taxon>Glomeromycotina</taxon>
        <taxon>Glomeromycetes</taxon>
        <taxon>Diversisporales</taxon>
        <taxon>Diversisporaceae</taxon>
        <taxon>Diversispora</taxon>
    </lineage>
</organism>
<dbReference type="Gene3D" id="3.90.550.10">
    <property type="entry name" value="Spore Coat Polysaccharide Biosynthesis Protein SpsA, Chain A"/>
    <property type="match status" value="1"/>
</dbReference>
<dbReference type="EMBL" id="CAJVPK010000176">
    <property type="protein sequence ID" value="CAG8467226.1"/>
    <property type="molecule type" value="Genomic_DNA"/>
</dbReference>
<dbReference type="PANTHER" id="PTHR31306:SF4">
    <property type="entry name" value="ALPHA-1,2-GALACTOSYLTRANSFERASE"/>
    <property type="match status" value="1"/>
</dbReference>
<gene>
    <name evidence="4" type="ORF">DEBURN_LOCUS2978</name>
</gene>
<keyword evidence="2" id="KW-0328">Glycosyltransferase</keyword>
<accession>A0A9N8W0X5</accession>
<dbReference type="InterPro" id="IPR008630">
    <property type="entry name" value="Glyco_trans_34"/>
</dbReference>
<name>A0A9N8W0X5_9GLOM</name>
<dbReference type="PANTHER" id="PTHR31306">
    <property type="entry name" value="ALPHA-1,6-MANNOSYLTRANSFERASE MNN11-RELATED"/>
    <property type="match status" value="1"/>
</dbReference>
<evidence type="ECO:0000256" key="3">
    <source>
        <dbReference type="ARBA" id="ARBA00022679"/>
    </source>
</evidence>
<proteinExistence type="inferred from homology"/>
<evidence type="ECO:0000256" key="1">
    <source>
        <dbReference type="ARBA" id="ARBA00005664"/>
    </source>
</evidence>
<evidence type="ECO:0000313" key="4">
    <source>
        <dbReference type="EMBL" id="CAG8467226.1"/>
    </source>
</evidence>
<sequence length="448" mass="53171">MADITLENIKYAHSPITEFKARKLIREYLFDIKDNIKLCMKLDAEIYYKFLIQPHKKNEDYKKDEKDEESVLRNYAAELVEYDDMIELQKGSQYNWQETIFEWILSLKNKHITYNHAVIFDVHSIINIEKIQETLRNLKINVFDFTEDQSKNLVWGHFEDTKNSNMFAVIGEGAISQMLSYKNKIDHFDNVISQLYYYYQENPNENPLYFVNDNIGVFDWTYSEEIDPVDEDDAIIAIVNIYSSEEMLNLFTRLNFQRIKVCQPQNLSIAVITSSFLYNNMLENVLPYYDWLFWMDMDAIIANPNITIESLLDKFRLMVEDFEDIDFDDIDLIVAKPSHDHTINAGIFLIRNSDWSKEFLEDVQLQQQYFKTKMYEQGAMWDLIQEPKYKSKVMLDRDDHTFNTFPKNYVSGDFIIHFAPDGCPAESILDAFVKLEEYQNNPDMEISF</sequence>
<protein>
    <submittedName>
        <fullName evidence="4">8904_t:CDS:1</fullName>
    </submittedName>
</protein>
<keyword evidence="3" id="KW-0808">Transferase</keyword>
<dbReference type="InterPro" id="IPR029044">
    <property type="entry name" value="Nucleotide-diphossugar_trans"/>
</dbReference>
<dbReference type="GO" id="GO:0000139">
    <property type="term" value="C:Golgi membrane"/>
    <property type="evidence" value="ECO:0007669"/>
    <property type="project" value="TreeGrafter"/>
</dbReference>
<comment type="similarity">
    <text evidence="1">Belongs to the glycosyltransferase 34 family.</text>
</comment>
<comment type="caution">
    <text evidence="4">The sequence shown here is derived from an EMBL/GenBank/DDBJ whole genome shotgun (WGS) entry which is preliminary data.</text>
</comment>
<reference evidence="4" key="1">
    <citation type="submission" date="2021-06" db="EMBL/GenBank/DDBJ databases">
        <authorList>
            <person name="Kallberg Y."/>
            <person name="Tangrot J."/>
            <person name="Rosling A."/>
        </authorList>
    </citation>
    <scope>NUCLEOTIDE SEQUENCE</scope>
    <source>
        <strain evidence="4">AZ414A</strain>
    </source>
</reference>
<dbReference type="Pfam" id="PF05637">
    <property type="entry name" value="Glyco_transf_34"/>
    <property type="match status" value="1"/>
</dbReference>
<dbReference type="GO" id="GO:0006487">
    <property type="term" value="P:protein N-linked glycosylation"/>
    <property type="evidence" value="ECO:0007669"/>
    <property type="project" value="TreeGrafter"/>
</dbReference>
<dbReference type="GO" id="GO:0016757">
    <property type="term" value="F:glycosyltransferase activity"/>
    <property type="evidence" value="ECO:0007669"/>
    <property type="project" value="UniProtKB-KW"/>
</dbReference>